<name>A0ABV8GQ77_9ACTN</name>
<dbReference type="RefSeq" id="WP_379534763.1">
    <property type="nucleotide sequence ID" value="NZ_JBHSBI010000039.1"/>
</dbReference>
<dbReference type="EMBL" id="JBHSBI010000039">
    <property type="protein sequence ID" value="MFC4014940.1"/>
    <property type="molecule type" value="Genomic_DNA"/>
</dbReference>
<dbReference type="Pfam" id="PF20062">
    <property type="entry name" value="DUF6461"/>
    <property type="match status" value="1"/>
</dbReference>
<dbReference type="Proteomes" id="UP001595851">
    <property type="component" value="Unassembled WGS sequence"/>
</dbReference>
<comment type="caution">
    <text evidence="1">The sequence shown here is derived from an EMBL/GenBank/DDBJ whole genome shotgun (WGS) entry which is preliminary data.</text>
</comment>
<reference evidence="2" key="1">
    <citation type="journal article" date="2019" name="Int. J. Syst. Evol. Microbiol.">
        <title>The Global Catalogue of Microorganisms (GCM) 10K type strain sequencing project: providing services to taxonomists for standard genome sequencing and annotation.</title>
        <authorList>
            <consortium name="The Broad Institute Genomics Platform"/>
            <consortium name="The Broad Institute Genome Sequencing Center for Infectious Disease"/>
            <person name="Wu L."/>
            <person name="Ma J."/>
        </authorList>
    </citation>
    <scope>NUCLEOTIDE SEQUENCE [LARGE SCALE GENOMIC DNA]</scope>
    <source>
        <strain evidence="2">TBRC 1276</strain>
    </source>
</reference>
<accession>A0ABV8GQ77</accession>
<sequence length="232" mass="25081">MQSPDRLFDLLASYEEVDEPLSRFFAVWSEGRAVKEVARILGFDPEAGEPGQFSDLETGPYEDGVRTVLIGQAGDWTLAVGDQDATGADALAALSRDGGRALSLDWVPLDDDPKLRYAIEGELVTCLNLIDPDDRSGADPTALDHHLTGLRIGIEISGGAEPNEIFTSGLVAIGRVTGQEIDANWLDAEHLLYSIVPDEEERAHHAEHRLKGVAEIREWAGQVGSAAIVLMP</sequence>
<protein>
    <submittedName>
        <fullName evidence="1">DUF6461 domain-containing protein</fullName>
    </submittedName>
</protein>
<proteinExistence type="predicted"/>
<keyword evidence="2" id="KW-1185">Reference proteome</keyword>
<gene>
    <name evidence="1" type="ORF">ACFOY2_47505</name>
</gene>
<evidence type="ECO:0000313" key="2">
    <source>
        <dbReference type="Proteomes" id="UP001595851"/>
    </source>
</evidence>
<evidence type="ECO:0000313" key="1">
    <source>
        <dbReference type="EMBL" id="MFC4014940.1"/>
    </source>
</evidence>
<organism evidence="1 2">
    <name type="scientific">Nonomuraea purpurea</name>
    <dbReference type="NCBI Taxonomy" id="1849276"/>
    <lineage>
        <taxon>Bacteria</taxon>
        <taxon>Bacillati</taxon>
        <taxon>Actinomycetota</taxon>
        <taxon>Actinomycetes</taxon>
        <taxon>Streptosporangiales</taxon>
        <taxon>Streptosporangiaceae</taxon>
        <taxon>Nonomuraea</taxon>
    </lineage>
</organism>
<dbReference type="InterPro" id="IPR045592">
    <property type="entry name" value="DUF6461"/>
</dbReference>